<proteinExistence type="predicted"/>
<reference evidence="1" key="1">
    <citation type="submission" date="2021-06" db="EMBL/GenBank/DDBJ databases">
        <authorList>
            <person name="Kallberg Y."/>
            <person name="Tangrot J."/>
            <person name="Rosling A."/>
        </authorList>
    </citation>
    <scope>NUCLEOTIDE SEQUENCE</scope>
    <source>
        <strain evidence="1">MA461A</strain>
    </source>
</reference>
<gene>
    <name evidence="1" type="ORF">RPERSI_LOCUS27597</name>
</gene>
<sequence length="45" mass="5276">DLEFFFKTLNPTSSTTDLSKIEHNNEKTEHNAEEMIKNYLLESES</sequence>
<evidence type="ECO:0000313" key="2">
    <source>
        <dbReference type="Proteomes" id="UP000789920"/>
    </source>
</evidence>
<comment type="caution">
    <text evidence="1">The sequence shown here is derived from an EMBL/GenBank/DDBJ whole genome shotgun (WGS) entry which is preliminary data.</text>
</comment>
<accession>A0ACA9S7Q3</accession>
<name>A0ACA9S7Q3_9GLOM</name>
<organism evidence="1 2">
    <name type="scientific">Racocetra persica</name>
    <dbReference type="NCBI Taxonomy" id="160502"/>
    <lineage>
        <taxon>Eukaryota</taxon>
        <taxon>Fungi</taxon>
        <taxon>Fungi incertae sedis</taxon>
        <taxon>Mucoromycota</taxon>
        <taxon>Glomeromycotina</taxon>
        <taxon>Glomeromycetes</taxon>
        <taxon>Diversisporales</taxon>
        <taxon>Gigasporaceae</taxon>
        <taxon>Racocetra</taxon>
    </lineage>
</organism>
<dbReference type="Proteomes" id="UP000789920">
    <property type="component" value="Unassembled WGS sequence"/>
</dbReference>
<keyword evidence="2" id="KW-1185">Reference proteome</keyword>
<dbReference type="EMBL" id="CAJVQC010097936">
    <property type="protein sequence ID" value="CAG8829800.1"/>
    <property type="molecule type" value="Genomic_DNA"/>
</dbReference>
<protein>
    <submittedName>
        <fullName evidence="1">36567_t:CDS:1</fullName>
    </submittedName>
</protein>
<feature type="non-terminal residue" evidence="1">
    <location>
        <position position="45"/>
    </location>
</feature>
<feature type="non-terminal residue" evidence="1">
    <location>
        <position position="1"/>
    </location>
</feature>
<evidence type="ECO:0000313" key="1">
    <source>
        <dbReference type="EMBL" id="CAG8829800.1"/>
    </source>
</evidence>